<dbReference type="AlphaFoldDB" id="D6Z5R2"/>
<accession>D6Z5R2</accession>
<dbReference type="RefSeq" id="WP_013164316.1">
    <property type="nucleotide sequence ID" value="NC_014216.1"/>
</dbReference>
<dbReference type="STRING" id="589865.DaAHT2_2128"/>
<dbReference type="HOGENOM" id="CLU_2205850_0_0_7"/>
<organism evidence="1 2">
    <name type="scientific">Desulfurivibrio alkaliphilus (strain DSM 19089 / UNIQEM U267 / AHT2)</name>
    <dbReference type="NCBI Taxonomy" id="589865"/>
    <lineage>
        <taxon>Bacteria</taxon>
        <taxon>Pseudomonadati</taxon>
        <taxon>Thermodesulfobacteriota</taxon>
        <taxon>Desulfobulbia</taxon>
        <taxon>Desulfobulbales</taxon>
        <taxon>Desulfobulbaceae</taxon>
        <taxon>Desulfurivibrio</taxon>
    </lineage>
</organism>
<dbReference type="OrthoDB" id="5432515at2"/>
<dbReference type="KEGG" id="dak:DaAHT2_2128"/>
<evidence type="ECO:0000313" key="1">
    <source>
        <dbReference type="EMBL" id="ADH86799.1"/>
    </source>
</evidence>
<dbReference type="eggNOG" id="ENOG503371S">
    <property type="taxonomic scope" value="Bacteria"/>
</dbReference>
<name>D6Z5R2_DESAT</name>
<proteinExistence type="predicted"/>
<dbReference type="EMBL" id="CP001940">
    <property type="protein sequence ID" value="ADH86799.1"/>
    <property type="molecule type" value="Genomic_DNA"/>
</dbReference>
<dbReference type="InParanoid" id="D6Z5R2"/>
<keyword evidence="2" id="KW-1185">Reference proteome</keyword>
<gene>
    <name evidence="1" type="ordered locus">DaAHT2_2128</name>
</gene>
<reference evidence="2" key="1">
    <citation type="submission" date="2010-02" db="EMBL/GenBank/DDBJ databases">
        <title>Complete sequence of Desulfurivibrio alkaliphilus AHT2.</title>
        <authorList>
            <consortium name="US DOE Joint Genome Institute"/>
            <person name="Pitluck S."/>
            <person name="Chertkov O."/>
            <person name="Detter J.C."/>
            <person name="Han C."/>
            <person name="Tapia R."/>
            <person name="Larimer F."/>
            <person name="Land M."/>
            <person name="Hauser L."/>
            <person name="Kyrpides N."/>
            <person name="Mikhailova N."/>
            <person name="Sorokin D.Y."/>
            <person name="Muyzer G."/>
            <person name="Woyke T."/>
        </authorList>
    </citation>
    <scope>NUCLEOTIDE SEQUENCE [LARGE SCALE GENOMIC DNA]</scope>
    <source>
        <strain evidence="2">DSM 19089 / UNIQEM U267 / AHT2</strain>
    </source>
</reference>
<evidence type="ECO:0000313" key="2">
    <source>
        <dbReference type="Proteomes" id="UP000001508"/>
    </source>
</evidence>
<protein>
    <submittedName>
        <fullName evidence="1">Uncharacterized protein</fullName>
    </submittedName>
</protein>
<dbReference type="Proteomes" id="UP000001508">
    <property type="component" value="Chromosome"/>
</dbReference>
<sequence length="108" mass="12454">MEIKIDKNLVELKPGTTEETEGLEKLWRLLVDCMRKNRKMVPVGEYVPGKENLARFYIEELPGGQTEWSTERAPKDEAYYCATCNKYMNVKKGAEVPKCCGREMEAMD</sequence>